<comment type="caution">
    <text evidence="1">The sequence shown here is derived from an EMBL/GenBank/DDBJ whole genome shotgun (WGS) entry which is preliminary data.</text>
</comment>
<organism evidence="1">
    <name type="scientific">marine sediment metagenome</name>
    <dbReference type="NCBI Taxonomy" id="412755"/>
    <lineage>
        <taxon>unclassified sequences</taxon>
        <taxon>metagenomes</taxon>
        <taxon>ecological metagenomes</taxon>
    </lineage>
</organism>
<gene>
    <name evidence="1" type="ORF">LCGC14_1696640</name>
</gene>
<reference evidence="1" key="1">
    <citation type="journal article" date="2015" name="Nature">
        <title>Complex archaea that bridge the gap between prokaryotes and eukaryotes.</title>
        <authorList>
            <person name="Spang A."/>
            <person name="Saw J.H."/>
            <person name="Jorgensen S.L."/>
            <person name="Zaremba-Niedzwiedzka K."/>
            <person name="Martijn J."/>
            <person name="Lind A.E."/>
            <person name="van Eijk R."/>
            <person name="Schleper C."/>
            <person name="Guy L."/>
            <person name="Ettema T.J."/>
        </authorList>
    </citation>
    <scope>NUCLEOTIDE SEQUENCE</scope>
</reference>
<name>A0A0F9JZQ1_9ZZZZ</name>
<accession>A0A0F9JZQ1</accession>
<evidence type="ECO:0000313" key="1">
    <source>
        <dbReference type="EMBL" id="KKM15378.1"/>
    </source>
</evidence>
<dbReference type="AlphaFoldDB" id="A0A0F9JZQ1"/>
<sequence length="127" mass="14553">MVMSEGVVLILGEDGKRRRSRDVKAVCKDCSERGFHISKGFQWLGGIHHRMRDALSVVDRLFDEKINVTYDLDKSEKMVFDALSKIEDGCWDLNLLNDYIIPHLVEKKEEEDKRAVSILWSLDGAGD</sequence>
<protein>
    <submittedName>
        <fullName evidence="1">Uncharacterized protein</fullName>
    </submittedName>
</protein>
<dbReference type="EMBL" id="LAZR01014920">
    <property type="protein sequence ID" value="KKM15378.1"/>
    <property type="molecule type" value="Genomic_DNA"/>
</dbReference>
<proteinExistence type="predicted"/>